<protein>
    <submittedName>
        <fullName evidence="1">Uncharacterized protein</fullName>
    </submittedName>
</protein>
<dbReference type="Proteomes" id="UP001186974">
    <property type="component" value="Unassembled WGS sequence"/>
</dbReference>
<accession>A0ACC3D9C8</accession>
<organism evidence="1 2">
    <name type="scientific">Coniosporium uncinatum</name>
    <dbReference type="NCBI Taxonomy" id="93489"/>
    <lineage>
        <taxon>Eukaryota</taxon>
        <taxon>Fungi</taxon>
        <taxon>Dikarya</taxon>
        <taxon>Ascomycota</taxon>
        <taxon>Pezizomycotina</taxon>
        <taxon>Dothideomycetes</taxon>
        <taxon>Dothideomycetes incertae sedis</taxon>
        <taxon>Coniosporium</taxon>
    </lineage>
</organism>
<evidence type="ECO:0000313" key="1">
    <source>
        <dbReference type="EMBL" id="KAK3063876.1"/>
    </source>
</evidence>
<sequence length="235" mass="25958">MLYNQPLKTINPLKMLLTKVSALGAFAITTSALALAVPADNTRTLTSLRIGDHFTTTLTLSNYEILRYADNNPAYCEIKYRDLDLSRITALGYGGHDNCGMCVHVCGRAGCQYLMVVDQCYVASNHLDVSTMSGWGWWAVTQGVGLWMFRLWARRCVGISGMGGCLLITRLSGICSFNTEIPWTRRVRDGHGNPIGRDAIGLWIMRSYGIWCWLGLPAEVEKQSLAADEIGLDAN</sequence>
<gene>
    <name evidence="1" type="ORF">LTS18_012059</name>
</gene>
<reference evidence="1" key="1">
    <citation type="submission" date="2024-09" db="EMBL/GenBank/DDBJ databases">
        <title>Black Yeasts Isolated from many extreme environments.</title>
        <authorList>
            <person name="Coleine C."/>
            <person name="Stajich J.E."/>
            <person name="Selbmann L."/>
        </authorList>
    </citation>
    <scope>NUCLEOTIDE SEQUENCE</scope>
    <source>
        <strain evidence="1">CCFEE 5737</strain>
    </source>
</reference>
<proteinExistence type="predicted"/>
<dbReference type="EMBL" id="JAWDJW010006689">
    <property type="protein sequence ID" value="KAK3063876.1"/>
    <property type="molecule type" value="Genomic_DNA"/>
</dbReference>
<evidence type="ECO:0000313" key="2">
    <source>
        <dbReference type="Proteomes" id="UP001186974"/>
    </source>
</evidence>
<keyword evidence="2" id="KW-1185">Reference proteome</keyword>
<name>A0ACC3D9C8_9PEZI</name>
<comment type="caution">
    <text evidence="1">The sequence shown here is derived from an EMBL/GenBank/DDBJ whole genome shotgun (WGS) entry which is preliminary data.</text>
</comment>